<dbReference type="InterPro" id="IPR036871">
    <property type="entry name" value="PX_dom_sf"/>
</dbReference>
<evidence type="ECO:0000313" key="3">
    <source>
        <dbReference type="Proteomes" id="UP001162131"/>
    </source>
</evidence>
<dbReference type="Proteomes" id="UP001162131">
    <property type="component" value="Unassembled WGS sequence"/>
</dbReference>
<keyword evidence="3" id="KW-1185">Reference proteome</keyword>
<dbReference type="CDD" id="cd06093">
    <property type="entry name" value="PX_domain"/>
    <property type="match status" value="1"/>
</dbReference>
<proteinExistence type="predicted"/>
<protein>
    <recommendedName>
        <fullName evidence="1">PX domain-containing protein</fullName>
    </recommendedName>
</protein>
<accession>A0AAU9I3S3</accession>
<dbReference type="SMART" id="SM00312">
    <property type="entry name" value="PX"/>
    <property type="match status" value="1"/>
</dbReference>
<reference evidence="2" key="1">
    <citation type="submission" date="2021-09" db="EMBL/GenBank/DDBJ databases">
        <authorList>
            <consortium name="AG Swart"/>
            <person name="Singh M."/>
            <person name="Singh A."/>
            <person name="Seah K."/>
            <person name="Emmerich C."/>
        </authorList>
    </citation>
    <scope>NUCLEOTIDE SEQUENCE</scope>
    <source>
        <strain evidence="2">ATCC30299</strain>
    </source>
</reference>
<organism evidence="2 3">
    <name type="scientific">Blepharisma stoltei</name>
    <dbReference type="NCBI Taxonomy" id="1481888"/>
    <lineage>
        <taxon>Eukaryota</taxon>
        <taxon>Sar</taxon>
        <taxon>Alveolata</taxon>
        <taxon>Ciliophora</taxon>
        <taxon>Postciliodesmatophora</taxon>
        <taxon>Heterotrichea</taxon>
        <taxon>Heterotrichida</taxon>
        <taxon>Blepharismidae</taxon>
        <taxon>Blepharisma</taxon>
    </lineage>
</organism>
<dbReference type="EMBL" id="CAJZBQ010000001">
    <property type="protein sequence ID" value="CAG9310068.1"/>
    <property type="molecule type" value="Genomic_DNA"/>
</dbReference>
<feature type="domain" description="PX" evidence="1">
    <location>
        <begin position="92"/>
        <end position="204"/>
    </location>
</feature>
<dbReference type="AlphaFoldDB" id="A0AAU9I3S3"/>
<evidence type="ECO:0000313" key="2">
    <source>
        <dbReference type="EMBL" id="CAG9310068.1"/>
    </source>
</evidence>
<dbReference type="SUPFAM" id="SSF64268">
    <property type="entry name" value="PX domain"/>
    <property type="match status" value="1"/>
</dbReference>
<dbReference type="Pfam" id="PF00787">
    <property type="entry name" value="PX"/>
    <property type="match status" value="1"/>
</dbReference>
<comment type="caution">
    <text evidence="2">The sequence shown here is derived from an EMBL/GenBank/DDBJ whole genome shotgun (WGS) entry which is preliminary data.</text>
</comment>
<dbReference type="GO" id="GO:0035091">
    <property type="term" value="F:phosphatidylinositol binding"/>
    <property type="evidence" value="ECO:0007669"/>
    <property type="project" value="InterPro"/>
</dbReference>
<dbReference type="Gene3D" id="3.30.1520.10">
    <property type="entry name" value="Phox-like domain"/>
    <property type="match status" value="1"/>
</dbReference>
<dbReference type="PROSITE" id="PS50195">
    <property type="entry name" value="PX"/>
    <property type="match status" value="1"/>
</dbReference>
<name>A0AAU9I3S3_9CILI</name>
<dbReference type="PANTHER" id="PTHR10555">
    <property type="entry name" value="SORTING NEXIN"/>
    <property type="match status" value="1"/>
</dbReference>
<dbReference type="PANTHER" id="PTHR10555:SF170">
    <property type="entry name" value="FI18122P1"/>
    <property type="match status" value="1"/>
</dbReference>
<evidence type="ECO:0000259" key="1">
    <source>
        <dbReference type="PROSITE" id="PS50195"/>
    </source>
</evidence>
<gene>
    <name evidence="2" type="ORF">BSTOLATCC_MIC279</name>
</gene>
<dbReference type="InterPro" id="IPR001683">
    <property type="entry name" value="PX_dom"/>
</dbReference>
<dbReference type="GO" id="GO:0005768">
    <property type="term" value="C:endosome"/>
    <property type="evidence" value="ECO:0007669"/>
    <property type="project" value="TreeGrafter"/>
</dbReference>
<sequence length="458" mass="54106">MLIIVLCVDIILEKRLWYWVFNNSWKVIMEHSNINPLEEIKVVEYKEEDLIDETGNQPNYPSMEKVDVKYPIVPNVPSLPDEDEEEEQKSDLSIKIAINEHTLRSELLKKHVYYNIQGQDKSGTFENYRRFKDFRTLREHLSNSWPGCYIPPVPRKQHLGTTQPQFIEQRKKLLNLFLSKISSMSFLYESDEFQLFIRGPSEFNKKVNELKKPTYDEISRNYQRIFKNFSSCDYNENYERIIDEANEYFKAGKCVLDKFEQICKVNTDYFHSFEASHAQLFNGINEVNTFYSQTYGNPDLQVNPREKFKNPFIVLLDWARWEIIDIEAMIEAVGWKKELEKIKAKTEAKLESDRIQYQKLQLGKKSLSQILSTKSKEKNMKILQDNTINLEAEIEALVIIIKIVTARLASLEIPTFKQSKSKKYELILRSFANTSIAEFEQIIMNTKEIEDKLNEKYN</sequence>